<proteinExistence type="predicted"/>
<reference evidence="1 2" key="1">
    <citation type="journal article" date="1998" name="Science">
        <title>Genome sequence of the nematode C. elegans: a platform for investigating biology.</title>
        <authorList>
            <consortium name="The C. elegans sequencing consortium"/>
            <person name="Sulson J.E."/>
            <person name="Waterston R."/>
        </authorList>
    </citation>
    <scope>NUCLEOTIDE SEQUENCE [LARGE SCALE GENOMIC DNA]</scope>
    <source>
        <strain evidence="1 2">Bristol N2</strain>
    </source>
</reference>
<dbReference type="ExpressionAtlas" id="Q21365">
    <property type="expression patterns" value="baseline and differential"/>
</dbReference>
<dbReference type="PIR" id="T23492">
    <property type="entry name" value="T23492"/>
</dbReference>
<dbReference type="PANTHER" id="PTHR31578:SF5">
    <property type="entry name" value="NEMATODE SPECIFIC PEPTIDE FAMILY"/>
    <property type="match status" value="1"/>
</dbReference>
<dbReference type="AGR" id="WB:WBGene00010682"/>
<evidence type="ECO:0000313" key="3">
    <source>
        <dbReference type="WormBase" id="K08F8.5a"/>
    </source>
</evidence>
<organism evidence="1 2">
    <name type="scientific">Caenorhabditis elegans</name>
    <dbReference type="NCBI Taxonomy" id="6239"/>
    <lineage>
        <taxon>Eukaryota</taxon>
        <taxon>Metazoa</taxon>
        <taxon>Ecdysozoa</taxon>
        <taxon>Nematoda</taxon>
        <taxon>Chromadorea</taxon>
        <taxon>Rhabditida</taxon>
        <taxon>Rhabditina</taxon>
        <taxon>Rhabditomorpha</taxon>
        <taxon>Rhabditoidea</taxon>
        <taxon>Rhabditidae</taxon>
        <taxon>Peloderinae</taxon>
        <taxon>Caenorhabditis</taxon>
    </lineage>
</organism>
<dbReference type="PANTHER" id="PTHR31578">
    <property type="entry name" value="PROTEIN CBG21223-RELATED"/>
    <property type="match status" value="1"/>
</dbReference>
<dbReference type="SMR" id="Q21365"/>
<name>Q21365_CAEEL</name>
<dbReference type="PhylomeDB" id="Q21365"/>
<gene>
    <name evidence="1 3" type="primary">nsph-1.1</name>
    <name evidence="1" type="ORF">CELE_K08F8.5</name>
    <name evidence="3" type="ORF">K08F8.5</name>
</gene>
<dbReference type="RefSeq" id="NP_001348639.1">
    <property type="nucleotide sequence ID" value="NM_001361866.2"/>
</dbReference>
<dbReference type="GeneID" id="187165"/>
<dbReference type="Proteomes" id="UP000001940">
    <property type="component" value="Chromosome II"/>
</dbReference>
<dbReference type="Pfam" id="PF12150">
    <property type="entry name" value="MFP2b"/>
    <property type="match status" value="3"/>
</dbReference>
<dbReference type="InterPro" id="IPR021010">
    <property type="entry name" value="Cytosolic_motility_protein"/>
</dbReference>
<protein>
    <submittedName>
        <fullName evidence="1">Nematode Specific Peptide family</fullName>
    </submittedName>
</protein>
<dbReference type="Bgee" id="WBGene00010682">
    <property type="expression patterns" value="Expressed in material anatomical entity and 2 other cell types or tissues"/>
</dbReference>
<evidence type="ECO:0000313" key="2">
    <source>
        <dbReference type="Proteomes" id="UP000001940"/>
    </source>
</evidence>
<dbReference type="CTD" id="187165"/>
<dbReference type="SUPFAM" id="SSF141739">
    <property type="entry name" value="MFPT repeat-like"/>
    <property type="match status" value="2"/>
</dbReference>
<keyword evidence="2" id="KW-1185">Reference proteome</keyword>
<dbReference type="EMBL" id="BX284602">
    <property type="protein sequence ID" value="CAA91287.2"/>
    <property type="molecule type" value="Genomic_DNA"/>
</dbReference>
<dbReference type="STRING" id="6239.K08F8.5a.1"/>
<dbReference type="KEGG" id="cel:CELE_K08F8.5"/>
<dbReference type="OrthoDB" id="5863054at2759"/>
<dbReference type="WormBase" id="K08F8.5a">
    <property type="protein sequence ID" value="CE52477"/>
    <property type="gene ID" value="WBGene00010682"/>
    <property type="gene designation" value="nsph-1.1"/>
</dbReference>
<dbReference type="InParanoid" id="Q21365"/>
<sequence length="385" mass="43095">MDRKGFTMEKGNIDDIWTLQKVGTPFPPNVAKAPGETNKYVALWYKHGKPVMGRAWNDSGVVKGILPTVDMCSGKLDRFAKFQLICMFVLDDKIYSGADVGGSIQLLILDHIEKSKSFHYDWVNFKKAQSLTIEGKYEMVRCEYSASMYWPEHGLLGCVNTEKLVAHFVDNEMQIKTTKKLEHLLVLCKIAGSRDATEKEKEKGSTGSASKLLTVVNDWEDFNWGSAWPSNKNVMSIPKNIPSAGIDQFVALWYRHGKPIMGRAWQSNGRIEASFVDAKREFTGATVGSLQLLISLPPTTVGYDYVWMTYTQAIDYRDKDYVPVHLSYICPAIVPVDGKFFLGQVNMKTECATVALNGSVTQLDGGPVKSIMVLCRKEMAETMLI</sequence>
<accession>Q21365</accession>
<dbReference type="UCSC" id="K08F8.5b">
    <property type="organism name" value="c. elegans"/>
</dbReference>
<evidence type="ECO:0000313" key="1">
    <source>
        <dbReference type="EMBL" id="CAA91287.2"/>
    </source>
</evidence>
<dbReference type="AlphaFoldDB" id="Q21365"/>
<dbReference type="FunCoup" id="Q21365">
    <property type="interactions" value="1510"/>
</dbReference>